<dbReference type="STRING" id="1235802.C823_04993"/>
<dbReference type="PANTHER" id="PTHR43691">
    <property type="entry name" value="URIDINE PHOSPHORYLASE"/>
    <property type="match status" value="1"/>
</dbReference>
<dbReference type="PATRIC" id="fig|1235802.3.peg.5259"/>
<organism evidence="5 6">
    <name type="scientific">Eubacterium plexicaudatum ASF492</name>
    <dbReference type="NCBI Taxonomy" id="1235802"/>
    <lineage>
        <taxon>Bacteria</taxon>
        <taxon>Bacillati</taxon>
        <taxon>Bacillota</taxon>
        <taxon>Clostridia</taxon>
        <taxon>Eubacteriales</taxon>
        <taxon>Eubacteriaceae</taxon>
        <taxon>Eubacterium</taxon>
    </lineage>
</organism>
<dbReference type="EC" id="2.4.2.3" evidence="1"/>
<dbReference type="GO" id="GO:0004731">
    <property type="term" value="F:purine-nucleoside phosphorylase activity"/>
    <property type="evidence" value="ECO:0007669"/>
    <property type="project" value="TreeGrafter"/>
</dbReference>
<comment type="catalytic activity">
    <reaction evidence="3">
        <text>uridine + phosphate = alpha-D-ribose 1-phosphate + uracil</text>
        <dbReference type="Rhea" id="RHEA:24388"/>
        <dbReference type="ChEBI" id="CHEBI:16704"/>
        <dbReference type="ChEBI" id="CHEBI:17568"/>
        <dbReference type="ChEBI" id="CHEBI:43474"/>
        <dbReference type="ChEBI" id="CHEBI:57720"/>
        <dbReference type="EC" id="2.4.2.3"/>
    </reaction>
</comment>
<dbReference type="Pfam" id="PF01048">
    <property type="entry name" value="PNP_UDP_1"/>
    <property type="match status" value="1"/>
</dbReference>
<keyword evidence="6" id="KW-1185">Reference proteome</keyword>
<evidence type="ECO:0000313" key="5">
    <source>
        <dbReference type="EMBL" id="EMZ20429.1"/>
    </source>
</evidence>
<evidence type="ECO:0000259" key="4">
    <source>
        <dbReference type="Pfam" id="PF01048"/>
    </source>
</evidence>
<evidence type="ECO:0000256" key="3">
    <source>
        <dbReference type="ARBA" id="ARBA00048447"/>
    </source>
</evidence>
<evidence type="ECO:0000313" key="6">
    <source>
        <dbReference type="Proteomes" id="UP000012589"/>
    </source>
</evidence>
<accession>N2A7T3</accession>
<sequence>MIIKNEYPVCEYDTSRNPIIKPTDFLEKTLPSKCVITFFRKELNQFVVDKNLPVIGHLHSEVLDIPIYEYSVSKERICITMPFSTAPGAAGTIEELHAMGCNKFIICGGAGSIKKDSRVGEIIVPVAAVRDEGTSYHYLEPSREVECHKATADFIISGLERLGIPYTIGKTWTTDAMYRETPEMIELRRKEGCITVEMETAAFFAVSKYYDIPLAQLLYAGDDVSGEKWDNRNWDSQRNVRANMIFTAIKLMEEL</sequence>
<dbReference type="GO" id="GO:0006152">
    <property type="term" value="P:purine nucleoside catabolic process"/>
    <property type="evidence" value="ECO:0007669"/>
    <property type="project" value="TreeGrafter"/>
</dbReference>
<dbReference type="GO" id="GO:0005829">
    <property type="term" value="C:cytosol"/>
    <property type="evidence" value="ECO:0007669"/>
    <property type="project" value="TreeGrafter"/>
</dbReference>
<protein>
    <recommendedName>
        <fullName evidence="2">Uridine phosphorylase</fullName>
        <ecNumber evidence="1">2.4.2.3</ecNumber>
    </recommendedName>
</protein>
<dbReference type="SUPFAM" id="SSF53167">
    <property type="entry name" value="Purine and uridine phosphorylases"/>
    <property type="match status" value="1"/>
</dbReference>
<dbReference type="InterPro" id="IPR000845">
    <property type="entry name" value="Nucleoside_phosphorylase_d"/>
</dbReference>
<dbReference type="PANTHER" id="PTHR43691:SF11">
    <property type="entry name" value="FI09636P-RELATED"/>
    <property type="match status" value="1"/>
</dbReference>
<dbReference type="Proteomes" id="UP000012589">
    <property type="component" value="Unassembled WGS sequence"/>
</dbReference>
<dbReference type="eggNOG" id="COG2820">
    <property type="taxonomic scope" value="Bacteria"/>
</dbReference>
<dbReference type="GO" id="GO:0004850">
    <property type="term" value="F:uridine phosphorylase activity"/>
    <property type="evidence" value="ECO:0007669"/>
    <property type="project" value="UniProtKB-EC"/>
</dbReference>
<reference evidence="5 6" key="1">
    <citation type="journal article" date="2014" name="Genome Announc.">
        <title>Draft genome sequences of the altered schaedler flora, a defined bacterial community from gnotobiotic mice.</title>
        <authorList>
            <person name="Wannemuehler M.J."/>
            <person name="Overstreet A.M."/>
            <person name="Ward D.V."/>
            <person name="Phillips G.J."/>
        </authorList>
    </citation>
    <scope>NUCLEOTIDE SEQUENCE [LARGE SCALE GENOMIC DNA]</scope>
    <source>
        <strain evidence="5 6">ASF492</strain>
    </source>
</reference>
<name>N2A7T3_9FIRM</name>
<comment type="caution">
    <text evidence="5">The sequence shown here is derived from an EMBL/GenBank/DDBJ whole genome shotgun (WGS) entry which is preliminary data.</text>
</comment>
<feature type="domain" description="Nucleoside phosphorylase" evidence="4">
    <location>
        <begin position="65"/>
        <end position="236"/>
    </location>
</feature>
<dbReference type="EMBL" id="AQFT01000145">
    <property type="protein sequence ID" value="EMZ20429.1"/>
    <property type="molecule type" value="Genomic_DNA"/>
</dbReference>
<proteinExistence type="predicted"/>
<dbReference type="InterPro" id="IPR035994">
    <property type="entry name" value="Nucleoside_phosphorylase_sf"/>
</dbReference>
<evidence type="ECO:0000256" key="1">
    <source>
        <dbReference type="ARBA" id="ARBA00011888"/>
    </source>
</evidence>
<dbReference type="Gene3D" id="3.40.50.1580">
    <property type="entry name" value="Nucleoside phosphorylase domain"/>
    <property type="match status" value="1"/>
</dbReference>
<dbReference type="CDD" id="cd09007">
    <property type="entry name" value="NP-I_spr0068"/>
    <property type="match status" value="1"/>
</dbReference>
<dbReference type="HOGENOM" id="CLU_068457_1_0_9"/>
<gene>
    <name evidence="5" type="ORF">C823_04993</name>
</gene>
<evidence type="ECO:0000256" key="2">
    <source>
        <dbReference type="ARBA" id="ARBA00021980"/>
    </source>
</evidence>
<dbReference type="AlphaFoldDB" id="N2A7T3"/>
<dbReference type="OrthoDB" id="7945729at2"/>